<evidence type="ECO:0000256" key="2">
    <source>
        <dbReference type="ARBA" id="ARBA00022801"/>
    </source>
</evidence>
<evidence type="ECO:0000256" key="3">
    <source>
        <dbReference type="PROSITE-ProRule" id="PRU00679"/>
    </source>
</evidence>
<evidence type="ECO:0000313" key="5">
    <source>
        <dbReference type="Proteomes" id="UP001500016"/>
    </source>
</evidence>
<dbReference type="Pfam" id="PF02126">
    <property type="entry name" value="PTE"/>
    <property type="match status" value="1"/>
</dbReference>
<protein>
    <submittedName>
        <fullName evidence="4">Phosphotriesterase</fullName>
    </submittedName>
</protein>
<dbReference type="PANTHER" id="PTHR10819:SF3">
    <property type="entry name" value="PHOSPHOTRIESTERASE-RELATED PROTEIN"/>
    <property type="match status" value="1"/>
</dbReference>
<comment type="caution">
    <text evidence="4">The sequence shown here is derived from an EMBL/GenBank/DDBJ whole genome shotgun (WGS) entry which is preliminary data.</text>
</comment>
<dbReference type="RefSeq" id="WP_344527857.1">
    <property type="nucleotide sequence ID" value="NZ_BAAAPE010000007.1"/>
</dbReference>
<accession>A0ABP5HFB6</accession>
<evidence type="ECO:0000256" key="1">
    <source>
        <dbReference type="ARBA" id="ARBA00022723"/>
    </source>
</evidence>
<dbReference type="InterPro" id="IPR001559">
    <property type="entry name" value="Phosphotriesterase"/>
</dbReference>
<dbReference type="Gene3D" id="3.20.20.140">
    <property type="entry name" value="Metal-dependent hydrolases"/>
    <property type="match status" value="1"/>
</dbReference>
<keyword evidence="2" id="KW-0378">Hydrolase</keyword>
<dbReference type="PROSITE" id="PS51347">
    <property type="entry name" value="PHOSPHOTRIESTERASE_2"/>
    <property type="match status" value="1"/>
</dbReference>
<dbReference type="SUPFAM" id="SSF51556">
    <property type="entry name" value="Metallo-dependent hydrolases"/>
    <property type="match status" value="1"/>
</dbReference>
<name>A0ABP5HFB6_9ACTN</name>
<gene>
    <name evidence="4" type="ORF">GCM10009801_29020</name>
</gene>
<sequence>MTGAVSGTVTGAAVRTVLGDVPPGELGVCDAHDHLFLRTPSLPGQELDDPGAALDELRGFAASGGQAVAQWTPWGLGRRREELPALSRASGVHVVAATGVHRWAHYDQDARDRMPEDADGLAALFVTELTRGPVRAGMIKVAGGFHGLDDHARRSLRAAALAHHATGAPVGVHLEGGTAALDVLDVLCGEHGVPARRVLLGHLGRSPDAGIHRRVAEAGAYLVFDGPSRAHHATDWRLFDCLAALVEAGYADRVLLGGDTTTASARASGDGPGMRFLLDGLRPRLIRVFGDAPTDQVLRLNPAQALATPWPTP</sequence>
<reference evidence="5" key="1">
    <citation type="journal article" date="2019" name="Int. J. Syst. Evol. Microbiol.">
        <title>The Global Catalogue of Microorganisms (GCM) 10K type strain sequencing project: providing services to taxonomists for standard genome sequencing and annotation.</title>
        <authorList>
            <consortium name="The Broad Institute Genomics Platform"/>
            <consortium name="The Broad Institute Genome Sequencing Center for Infectious Disease"/>
            <person name="Wu L."/>
            <person name="Ma J."/>
        </authorList>
    </citation>
    <scope>NUCLEOTIDE SEQUENCE [LARGE SCALE GENOMIC DNA]</scope>
    <source>
        <strain evidence="5">JCM 15478</strain>
    </source>
</reference>
<feature type="modified residue" description="N6-carboxylysine" evidence="3">
    <location>
        <position position="140"/>
    </location>
</feature>
<organism evidence="4 5">
    <name type="scientific">Streptomyces albiaxialis</name>
    <dbReference type="NCBI Taxonomy" id="329523"/>
    <lineage>
        <taxon>Bacteria</taxon>
        <taxon>Bacillati</taxon>
        <taxon>Actinomycetota</taxon>
        <taxon>Actinomycetes</taxon>
        <taxon>Kitasatosporales</taxon>
        <taxon>Streptomycetaceae</taxon>
        <taxon>Streptomyces</taxon>
    </lineage>
</organism>
<keyword evidence="5" id="KW-1185">Reference proteome</keyword>
<dbReference type="PANTHER" id="PTHR10819">
    <property type="entry name" value="PHOSPHOTRIESTERASE-RELATED"/>
    <property type="match status" value="1"/>
</dbReference>
<dbReference type="PIRSF" id="PIRSF016839">
    <property type="entry name" value="PhP"/>
    <property type="match status" value="1"/>
</dbReference>
<proteinExistence type="inferred from homology"/>
<evidence type="ECO:0000313" key="4">
    <source>
        <dbReference type="EMBL" id="GAA2074806.1"/>
    </source>
</evidence>
<dbReference type="InterPro" id="IPR032466">
    <property type="entry name" value="Metal_Hydrolase"/>
</dbReference>
<comment type="similarity">
    <text evidence="3">Belongs to the metallo-dependent hydrolases superfamily. Phosphotriesterase family.</text>
</comment>
<dbReference type="Proteomes" id="UP001500016">
    <property type="component" value="Unassembled WGS sequence"/>
</dbReference>
<keyword evidence="1" id="KW-0479">Metal-binding</keyword>
<dbReference type="EMBL" id="BAAAPE010000007">
    <property type="protein sequence ID" value="GAA2074806.1"/>
    <property type="molecule type" value="Genomic_DNA"/>
</dbReference>